<dbReference type="OrthoDB" id="48036at2759"/>
<dbReference type="Proteomes" id="UP000663671">
    <property type="component" value="Chromosome 2"/>
</dbReference>
<comment type="similarity">
    <text evidence="1">Belongs to the LTO1 family.</text>
</comment>
<dbReference type="InterPro" id="IPR052436">
    <property type="entry name" value="LTO1_adapter"/>
</dbReference>
<dbReference type="PANTHER" id="PTHR28532:SF1">
    <property type="entry name" value="ORAL CANCER OVEREXPRESSED 1"/>
    <property type="match status" value="1"/>
</dbReference>
<name>A0A8A1M1Q9_AJECA</name>
<reference evidence="4" key="1">
    <citation type="submission" date="2021-01" db="EMBL/GenBank/DDBJ databases">
        <title>Chromosome-level genome assembly of a human fungal pathogen reveals clustering of transcriptionally co-regulated genes.</title>
        <authorList>
            <person name="Voorhies M."/>
            <person name="Cohen S."/>
            <person name="Shea T.P."/>
            <person name="Petrus S."/>
            <person name="Munoz J.F."/>
            <person name="Poplawski S."/>
            <person name="Goldman W.E."/>
            <person name="Michael T."/>
            <person name="Cuomo C.A."/>
            <person name="Sil A."/>
            <person name="Beyhan S."/>
        </authorList>
    </citation>
    <scope>NUCLEOTIDE SEQUENCE</scope>
    <source>
        <strain evidence="4">WU24</strain>
    </source>
</reference>
<evidence type="ECO:0000313" key="5">
    <source>
        <dbReference type="Proteomes" id="UP000663671"/>
    </source>
</evidence>
<organism evidence="4 5">
    <name type="scientific">Ajellomyces capsulatus</name>
    <name type="common">Darling's disease fungus</name>
    <name type="synonym">Histoplasma capsulatum</name>
    <dbReference type="NCBI Taxonomy" id="5037"/>
    <lineage>
        <taxon>Eukaryota</taxon>
        <taxon>Fungi</taxon>
        <taxon>Dikarya</taxon>
        <taxon>Ascomycota</taxon>
        <taxon>Pezizomycotina</taxon>
        <taxon>Eurotiomycetes</taxon>
        <taxon>Eurotiomycetidae</taxon>
        <taxon>Onygenales</taxon>
        <taxon>Ajellomycetaceae</taxon>
        <taxon>Histoplasma</taxon>
    </lineage>
</organism>
<feature type="region of interest" description="Disordered" evidence="2">
    <location>
        <begin position="189"/>
        <end position="208"/>
    </location>
</feature>
<protein>
    <recommendedName>
        <fullName evidence="3">Essential protein Yae1 N-terminal domain-containing protein</fullName>
    </recommendedName>
</protein>
<accession>A0A8A1M1Q9</accession>
<gene>
    <name evidence="4" type="ORF">I7I51_08743</name>
</gene>
<feature type="domain" description="Essential protein Yae1 N-terminal" evidence="3">
    <location>
        <begin position="20"/>
        <end position="58"/>
    </location>
</feature>
<proteinExistence type="inferred from homology"/>
<dbReference type="VEuPathDB" id="FungiDB:I7I51_08743"/>
<dbReference type="PANTHER" id="PTHR28532">
    <property type="entry name" value="GEO13458P1"/>
    <property type="match status" value="1"/>
</dbReference>
<evidence type="ECO:0000259" key="3">
    <source>
        <dbReference type="Pfam" id="PF09811"/>
    </source>
</evidence>
<dbReference type="AlphaFoldDB" id="A0A8A1M1Q9"/>
<dbReference type="EMBL" id="CP069109">
    <property type="protein sequence ID" value="QSS59310.1"/>
    <property type="molecule type" value="Genomic_DNA"/>
</dbReference>
<evidence type="ECO:0000313" key="4">
    <source>
        <dbReference type="EMBL" id="QSS59310.1"/>
    </source>
</evidence>
<dbReference type="InterPro" id="IPR019191">
    <property type="entry name" value="Essential_protein_Yae1_N"/>
</dbReference>
<feature type="compositionally biased region" description="Basic and acidic residues" evidence="2">
    <location>
        <begin position="196"/>
        <end position="206"/>
    </location>
</feature>
<evidence type="ECO:0000256" key="2">
    <source>
        <dbReference type="SAM" id="MobiDB-lite"/>
    </source>
</evidence>
<dbReference type="Pfam" id="PF09811">
    <property type="entry name" value="Yae1_N"/>
    <property type="match status" value="1"/>
</dbReference>
<sequence>MDHDLLDNLLDLEERFYKEGYELGATDGIRSGYSEGSVFAVEKGFEKFQEIGRIYGKAIVWTKRLPGNHGLLLQPPATSSATSPPPNTISRIFSFSGEAQGPGQENKEVDIPDSGITNARISQLPSLAPLPRNSRLEKHIASLLSLVDPLSLSLENSEDAVEDFDNRLKKAVVKVKLIERILGEQDAFDGSSVDNKNSREGNRPADGDNIEDFGTLPARMQQIAAPFSLCLKGKAVSRGGTSVNKIGSDASENWLLHAYVGIGLKNGAKGKILAQTCTRAWELYPKLLTAIANAPSLVACPPIKPVACTKTAPGGTTTLVSSLANNLSRSPSLIPHHASGNGLLDSKLVSVTGTHCTRHLASGAVDSGYSTEPRSTRNAQFAQEGVANELTSVLEQRVFVLRSRGGGYVRVVRREGGVLGDDGFAKVEVDKAGGGELCGMLGERGCECSLVVVVAVAGGVVFAADVDDGVAGGEEGWVAGADEGGGGVCG</sequence>
<evidence type="ECO:0000256" key="1">
    <source>
        <dbReference type="ARBA" id="ARBA00038090"/>
    </source>
</evidence>